<dbReference type="AlphaFoldDB" id="A0A852TZL7"/>
<protein>
    <submittedName>
        <fullName evidence="1">Uncharacterized protein</fullName>
    </submittedName>
</protein>
<proteinExistence type="predicted"/>
<evidence type="ECO:0000313" key="1">
    <source>
        <dbReference type="EMBL" id="NYE50016.1"/>
    </source>
</evidence>
<dbReference type="Proteomes" id="UP000589036">
    <property type="component" value="Unassembled WGS sequence"/>
</dbReference>
<accession>A0A852TZL7</accession>
<sequence length="176" mass="20131">MVTNVLSYQREERRAVCGVWVPFFTSAVHADSCEYATCDACWQELRRSDPDHYAKMQSNRRELITKWNSGDRRPYPFPALDAAHVRKRLDVIGRSRVFALVGMEPFNRLRAQVMAAAESGGGTVRLNKMQAIELLVDEELWGYVTTGDSREIAVNPDYHAFERQLHAYYLPDSSDA</sequence>
<gene>
    <name evidence="1" type="ORF">HDA32_005136</name>
</gene>
<comment type="caution">
    <text evidence="1">The sequence shown here is derived from an EMBL/GenBank/DDBJ whole genome shotgun (WGS) entry which is preliminary data.</text>
</comment>
<dbReference type="RefSeq" id="WP_179645574.1">
    <property type="nucleotide sequence ID" value="NZ_BAAAYY010000019.1"/>
</dbReference>
<evidence type="ECO:0000313" key="2">
    <source>
        <dbReference type="Proteomes" id="UP000589036"/>
    </source>
</evidence>
<organism evidence="1 2">
    <name type="scientific">Spinactinospora alkalitolerans</name>
    <dbReference type="NCBI Taxonomy" id="687207"/>
    <lineage>
        <taxon>Bacteria</taxon>
        <taxon>Bacillati</taxon>
        <taxon>Actinomycetota</taxon>
        <taxon>Actinomycetes</taxon>
        <taxon>Streptosporangiales</taxon>
        <taxon>Nocardiopsidaceae</taxon>
        <taxon>Spinactinospora</taxon>
    </lineage>
</organism>
<name>A0A852TZL7_9ACTN</name>
<keyword evidence="2" id="KW-1185">Reference proteome</keyword>
<dbReference type="EMBL" id="JACCCC010000001">
    <property type="protein sequence ID" value="NYE50016.1"/>
    <property type="molecule type" value="Genomic_DNA"/>
</dbReference>
<reference evidence="1 2" key="1">
    <citation type="submission" date="2020-07" db="EMBL/GenBank/DDBJ databases">
        <title>Sequencing the genomes of 1000 actinobacteria strains.</title>
        <authorList>
            <person name="Klenk H.-P."/>
        </authorList>
    </citation>
    <scope>NUCLEOTIDE SEQUENCE [LARGE SCALE GENOMIC DNA]</scope>
    <source>
        <strain evidence="1 2">CXB654</strain>
    </source>
</reference>